<protein>
    <recommendedName>
        <fullName evidence="5">Tetratricopeptide repeat-containing protein</fullName>
    </recommendedName>
</protein>
<feature type="repeat" description="TPR" evidence="1">
    <location>
        <begin position="335"/>
        <end position="368"/>
    </location>
</feature>
<organism evidence="3 4">
    <name type="scientific">Winogradskyella immobilis</name>
    <dbReference type="NCBI Taxonomy" id="2816852"/>
    <lineage>
        <taxon>Bacteria</taxon>
        <taxon>Pseudomonadati</taxon>
        <taxon>Bacteroidota</taxon>
        <taxon>Flavobacteriia</taxon>
        <taxon>Flavobacteriales</taxon>
        <taxon>Flavobacteriaceae</taxon>
        <taxon>Winogradskyella</taxon>
    </lineage>
</organism>
<sequence length="460" mass="52258">MKTKVTLLLLALCASFTMSYGQEEEGGQNEDCANNLSIFDTNVKSKKLDDAYGPWMEVREKCPKFHEAIYSRSRGQAILKNKITKSNGTEKVTFIKDHLKLYEQYNQYYPSKESKGKMLVDKGLMTYKYKKDLGATNDDVYKLFDDAFQNDRKNFTDAQALYIYFSIEVDLFDAGKREAQQLFDKYDDVKEKIELEIENHTGKLNKYVAKEEAGTTLSKREASLKRFSEQNLVAYDKVSGSIDTKIGNRATCEVLIPLYQKDFDTNKNDAQWLQRAMNRMFNKGCKEDPLFVKLVEQKNTIEPTANTTFYLYTITGEQKYLDQTIALEKDPLKKAKLYKNLANEFKSKGSYGKARQYYREALKLNPSDGSPYLRIASMYANSAKNCGDSPFNQRAVFWLAASEARKAGRADTRLKKVAAQNAESYSAKAPSKSDIFSADMGGKTIKVGCWIGSSVTVPKS</sequence>
<dbReference type="PROSITE" id="PS50005">
    <property type="entry name" value="TPR"/>
    <property type="match status" value="1"/>
</dbReference>
<dbReference type="InterPro" id="IPR011990">
    <property type="entry name" value="TPR-like_helical_dom_sf"/>
</dbReference>
<feature type="signal peptide" evidence="2">
    <location>
        <begin position="1"/>
        <end position="21"/>
    </location>
</feature>
<dbReference type="SMART" id="SM00028">
    <property type="entry name" value="TPR"/>
    <property type="match status" value="1"/>
</dbReference>
<keyword evidence="2" id="KW-0732">Signal</keyword>
<dbReference type="RefSeq" id="WP_227475595.1">
    <property type="nucleotide sequence ID" value="NZ_JAFMPT010000001.1"/>
</dbReference>
<keyword evidence="1" id="KW-0802">TPR repeat</keyword>
<accession>A0ABS8EIZ2</accession>
<proteinExistence type="predicted"/>
<evidence type="ECO:0000256" key="1">
    <source>
        <dbReference type="PROSITE-ProRule" id="PRU00339"/>
    </source>
</evidence>
<dbReference type="SUPFAM" id="SSF48452">
    <property type="entry name" value="TPR-like"/>
    <property type="match status" value="1"/>
</dbReference>
<dbReference type="PROSITE" id="PS50293">
    <property type="entry name" value="TPR_REGION"/>
    <property type="match status" value="1"/>
</dbReference>
<dbReference type="InterPro" id="IPR019734">
    <property type="entry name" value="TPR_rpt"/>
</dbReference>
<dbReference type="Proteomes" id="UP000778797">
    <property type="component" value="Unassembled WGS sequence"/>
</dbReference>
<evidence type="ECO:0000313" key="3">
    <source>
        <dbReference type="EMBL" id="MCC1483175.1"/>
    </source>
</evidence>
<reference evidence="3" key="2">
    <citation type="submission" date="2021-10" db="EMBL/GenBank/DDBJ databases">
        <title>Genome of Winogradskyella sp. E313.</title>
        <authorList>
            <person name="Zhou Y."/>
        </authorList>
    </citation>
    <scope>NUCLEOTIDE SEQUENCE</scope>
    <source>
        <strain evidence="3">E313</strain>
    </source>
</reference>
<feature type="chain" id="PRO_5045602379" description="Tetratricopeptide repeat-containing protein" evidence="2">
    <location>
        <begin position="22"/>
        <end position="460"/>
    </location>
</feature>
<dbReference type="Pfam" id="PF00515">
    <property type="entry name" value="TPR_1"/>
    <property type="match status" value="1"/>
</dbReference>
<evidence type="ECO:0000313" key="4">
    <source>
        <dbReference type="Proteomes" id="UP000778797"/>
    </source>
</evidence>
<dbReference type="Gene3D" id="1.25.40.10">
    <property type="entry name" value="Tetratricopeptide repeat domain"/>
    <property type="match status" value="1"/>
</dbReference>
<keyword evidence="4" id="KW-1185">Reference proteome</keyword>
<reference evidence="3" key="1">
    <citation type="submission" date="2021-03" db="EMBL/GenBank/DDBJ databases">
        <authorList>
            <person name="Ping X."/>
        </authorList>
    </citation>
    <scope>NUCLEOTIDE SEQUENCE</scope>
    <source>
        <strain evidence="3">E313</strain>
    </source>
</reference>
<gene>
    <name evidence="3" type="ORF">J1C55_01115</name>
</gene>
<evidence type="ECO:0000256" key="2">
    <source>
        <dbReference type="SAM" id="SignalP"/>
    </source>
</evidence>
<dbReference type="EMBL" id="JAFMPT010000001">
    <property type="protein sequence ID" value="MCC1483175.1"/>
    <property type="molecule type" value="Genomic_DNA"/>
</dbReference>
<name>A0ABS8EIZ2_9FLAO</name>
<comment type="caution">
    <text evidence="3">The sequence shown here is derived from an EMBL/GenBank/DDBJ whole genome shotgun (WGS) entry which is preliminary data.</text>
</comment>
<evidence type="ECO:0008006" key="5">
    <source>
        <dbReference type="Google" id="ProtNLM"/>
    </source>
</evidence>